<dbReference type="GO" id="GO:0036199">
    <property type="term" value="F:cholest-4-en-3-one 26-monooxygenase activity"/>
    <property type="evidence" value="ECO:0007669"/>
    <property type="project" value="TreeGrafter"/>
</dbReference>
<dbReference type="InterPro" id="IPR002397">
    <property type="entry name" value="Cyt_P450_B"/>
</dbReference>
<dbReference type="Pfam" id="PF00067">
    <property type="entry name" value="p450"/>
    <property type="match status" value="1"/>
</dbReference>
<sequence length="424" mass="47994">MTNSAKCPFTNLLDPTLIANGVPEAIFAEVREAGPAVKIDDPITGVPYWAVTQKEGIDFVSMHNELFSSALRAATPMEDPQETVDNIMGKMFLNMDPPLNLEYRKLIRDNFLPGTVATYQEKAERVAKEVINAVIDRGECEFVEDVAAELPLITILEFFNIPTDQRKQFFDWTNDMFFQDDPAFSDADRQGAESRALEASANVFMTFMGLAAEWRGRPEKNLCTQLLNGEIRGEPVSDEDFAWIALMLMSAGNESTRTAITHGMRNLMENPDQYRFLQEHPEALDDAVEEMLRKNTSFITMRRTATQDICAPELGNADIKKGDKVVMFYHASNNDPRLFGEDATQFDLTRPKRQSDFKANVRSFGIGKHNCLGMHLAKLEMKVQLAEILKRMDNPQFNGPVTYIHSYFVQGIRSMQITFTKRGE</sequence>
<evidence type="ECO:0000313" key="3">
    <source>
        <dbReference type="EMBL" id="EGG28789.1"/>
    </source>
</evidence>
<accession>F3L4F3</accession>
<dbReference type="GO" id="GO:0005506">
    <property type="term" value="F:iron ion binding"/>
    <property type="evidence" value="ECO:0007669"/>
    <property type="project" value="InterPro"/>
</dbReference>
<dbReference type="eggNOG" id="COG2124">
    <property type="taxonomic scope" value="Bacteria"/>
</dbReference>
<gene>
    <name evidence="3" type="ORF">IMCC3088_2554</name>
</gene>
<dbReference type="AlphaFoldDB" id="F3L4F3"/>
<dbReference type="InterPro" id="IPR036396">
    <property type="entry name" value="Cyt_P450_sf"/>
</dbReference>
<keyword evidence="2" id="KW-0349">Heme</keyword>
<dbReference type="RefSeq" id="WP_009576709.1">
    <property type="nucleotide sequence ID" value="NZ_AEIG01000082.1"/>
</dbReference>
<keyword evidence="2" id="KW-0479">Metal-binding</keyword>
<name>F3L4F3_9GAMM</name>
<dbReference type="GO" id="GO:0006707">
    <property type="term" value="P:cholesterol catabolic process"/>
    <property type="evidence" value="ECO:0007669"/>
    <property type="project" value="TreeGrafter"/>
</dbReference>
<dbReference type="Proteomes" id="UP000005615">
    <property type="component" value="Unassembled WGS sequence"/>
</dbReference>
<evidence type="ECO:0000313" key="4">
    <source>
        <dbReference type="Proteomes" id="UP000005615"/>
    </source>
</evidence>
<dbReference type="PROSITE" id="PS00086">
    <property type="entry name" value="CYTOCHROME_P450"/>
    <property type="match status" value="1"/>
</dbReference>
<evidence type="ECO:0000256" key="1">
    <source>
        <dbReference type="ARBA" id="ARBA00010617"/>
    </source>
</evidence>
<keyword evidence="4" id="KW-1185">Reference proteome</keyword>
<dbReference type="PRINTS" id="PR00359">
    <property type="entry name" value="BP450"/>
</dbReference>
<keyword evidence="2" id="KW-0503">Monooxygenase</keyword>
<dbReference type="PANTHER" id="PTHR46696:SF4">
    <property type="entry name" value="BIOTIN BIOSYNTHESIS CYTOCHROME P450"/>
    <property type="match status" value="1"/>
</dbReference>
<organism evidence="3 4">
    <name type="scientific">Aequoribacter fuscus</name>
    <dbReference type="NCBI Taxonomy" id="2518989"/>
    <lineage>
        <taxon>Bacteria</taxon>
        <taxon>Pseudomonadati</taxon>
        <taxon>Pseudomonadota</taxon>
        <taxon>Gammaproteobacteria</taxon>
        <taxon>Cellvibrionales</taxon>
        <taxon>Halieaceae</taxon>
        <taxon>Aequoribacter</taxon>
    </lineage>
</organism>
<dbReference type="InterPro" id="IPR001128">
    <property type="entry name" value="Cyt_P450"/>
</dbReference>
<dbReference type="InterPro" id="IPR017972">
    <property type="entry name" value="Cyt_P450_CS"/>
</dbReference>
<dbReference type="EMBL" id="AEIG01000082">
    <property type="protein sequence ID" value="EGG28789.1"/>
    <property type="molecule type" value="Genomic_DNA"/>
</dbReference>
<dbReference type="GO" id="GO:0008395">
    <property type="term" value="F:steroid hydroxylase activity"/>
    <property type="evidence" value="ECO:0007669"/>
    <property type="project" value="TreeGrafter"/>
</dbReference>
<dbReference type="OrthoDB" id="7052847at2"/>
<protein>
    <submittedName>
        <fullName evidence="3">Cytochrome P450 superfamily protein</fullName>
    </submittedName>
</protein>
<dbReference type="SUPFAM" id="SSF48264">
    <property type="entry name" value="Cytochrome P450"/>
    <property type="match status" value="1"/>
</dbReference>
<keyword evidence="2" id="KW-0560">Oxidoreductase</keyword>
<dbReference type="STRING" id="2518989.IMCC3088_2554"/>
<evidence type="ECO:0000256" key="2">
    <source>
        <dbReference type="RuleBase" id="RU000461"/>
    </source>
</evidence>
<dbReference type="Gene3D" id="1.10.630.10">
    <property type="entry name" value="Cytochrome P450"/>
    <property type="match status" value="1"/>
</dbReference>
<dbReference type="GO" id="GO:0020037">
    <property type="term" value="F:heme binding"/>
    <property type="evidence" value="ECO:0007669"/>
    <property type="project" value="InterPro"/>
</dbReference>
<proteinExistence type="inferred from homology"/>
<dbReference type="PANTHER" id="PTHR46696">
    <property type="entry name" value="P450, PUTATIVE (EUROFUNG)-RELATED"/>
    <property type="match status" value="1"/>
</dbReference>
<comment type="similarity">
    <text evidence="1 2">Belongs to the cytochrome P450 family.</text>
</comment>
<comment type="caution">
    <text evidence="3">The sequence shown here is derived from an EMBL/GenBank/DDBJ whole genome shotgun (WGS) entry which is preliminary data.</text>
</comment>
<keyword evidence="2" id="KW-0408">Iron</keyword>
<reference evidence="3 4" key="1">
    <citation type="journal article" date="2011" name="J. Bacteriol.">
        <title>Genome sequence of strain IMCC3088, a proteorhodopsin-containing marine bacterium belonging to the OM60/NOR5 clade.</title>
        <authorList>
            <person name="Jang Y."/>
            <person name="Oh H.M."/>
            <person name="Kang I."/>
            <person name="Lee K."/>
            <person name="Yang S.J."/>
            <person name="Cho J.C."/>
        </authorList>
    </citation>
    <scope>NUCLEOTIDE SEQUENCE [LARGE SCALE GENOMIC DNA]</scope>
    <source>
        <strain evidence="3 4">IMCC3088</strain>
    </source>
</reference>